<protein>
    <recommendedName>
        <fullName evidence="3">TNase-like domain-containing protein</fullName>
    </recommendedName>
</protein>
<organism evidence="1 2">
    <name type="scientific">Candidatus Nitrospira inopinata</name>
    <dbReference type="NCBI Taxonomy" id="1715989"/>
    <lineage>
        <taxon>Bacteria</taxon>
        <taxon>Pseudomonadati</taxon>
        <taxon>Nitrospirota</taxon>
        <taxon>Nitrospiria</taxon>
        <taxon>Nitrospirales</taxon>
        <taxon>Nitrospiraceae</taxon>
        <taxon>Nitrospira</taxon>
    </lineage>
</organism>
<accession>A0A0S4KPM7</accession>
<dbReference type="Gene3D" id="2.40.50.90">
    <property type="match status" value="1"/>
</dbReference>
<dbReference type="InterPro" id="IPR035437">
    <property type="entry name" value="SNase_OB-fold_sf"/>
</dbReference>
<dbReference type="SUPFAM" id="SSF50199">
    <property type="entry name" value="Staphylococcal nuclease"/>
    <property type="match status" value="1"/>
</dbReference>
<name>A0A0S4KPM7_9BACT</name>
<gene>
    <name evidence="1" type="ORF">NITINOP_0272</name>
</gene>
<reference evidence="2" key="1">
    <citation type="submission" date="2015-09" db="EMBL/GenBank/DDBJ databases">
        <authorList>
            <person name="Daims H."/>
        </authorList>
    </citation>
    <scope>NUCLEOTIDE SEQUENCE [LARGE SCALE GENOMIC DNA]</scope>
</reference>
<proteinExistence type="predicted"/>
<keyword evidence="2" id="KW-1185">Reference proteome</keyword>
<dbReference type="EMBL" id="LN885086">
    <property type="protein sequence ID" value="CUQ65248.1"/>
    <property type="molecule type" value="Genomic_DNA"/>
</dbReference>
<evidence type="ECO:0000313" key="2">
    <source>
        <dbReference type="Proteomes" id="UP000066284"/>
    </source>
</evidence>
<dbReference type="OrthoDB" id="514445at2"/>
<dbReference type="RefSeq" id="WP_062482211.1">
    <property type="nucleotide sequence ID" value="NZ_LN885086.1"/>
</dbReference>
<dbReference type="KEGG" id="nio:NITINOP_0272"/>
<dbReference type="Proteomes" id="UP000066284">
    <property type="component" value="Chromosome 1"/>
</dbReference>
<evidence type="ECO:0008006" key="3">
    <source>
        <dbReference type="Google" id="ProtNLM"/>
    </source>
</evidence>
<evidence type="ECO:0000313" key="1">
    <source>
        <dbReference type="EMBL" id="CUQ65248.1"/>
    </source>
</evidence>
<dbReference type="AlphaFoldDB" id="A0A0S4KPM7"/>
<dbReference type="STRING" id="1715989.NITINOP_0272"/>
<sequence length="285" mass="32530">MPFTLIKGRFKPLAGIPDGDSVRFLANDLKLWRRLEGKPPEIGRGAHNKGTVQLRFEGIDAIEKMAIKPLSTQARDHMLRLIGFDRRTNPEPVGYILARMTDDTSGRPIAFVFAGTTSQKDGSAVRLDRAWLRQSVNVKQAKAGFAYPLYYNTLFATFREEIDKAVAHAKKNKVGYWPLDRTLTGVTITGYKDLAAIAPIWPKLWRRLEEFLRQARSLAGFVTFLERRNERVDILPIMEERGLHDLVEVRGDTVRLTEWPEHIRVIGKAGRRCRCGYNERREANG</sequence>